<evidence type="ECO:0000313" key="2">
    <source>
        <dbReference type="Proteomes" id="UP000070133"/>
    </source>
</evidence>
<keyword evidence="2" id="KW-1185">Reference proteome</keyword>
<sequence length="85" mass="9198">MLTIRSLLVLAYARCCDHGGDPKGCCSDKATEDACTLGHGIYRYNSQTRIGECDNPAELNAFDTACQLSRVRSNCGSFESTCGRV</sequence>
<organism evidence="1 2">
    <name type="scientific">Pseudocercospora eumusae</name>
    <dbReference type="NCBI Taxonomy" id="321146"/>
    <lineage>
        <taxon>Eukaryota</taxon>
        <taxon>Fungi</taxon>
        <taxon>Dikarya</taxon>
        <taxon>Ascomycota</taxon>
        <taxon>Pezizomycotina</taxon>
        <taxon>Dothideomycetes</taxon>
        <taxon>Dothideomycetidae</taxon>
        <taxon>Mycosphaerellales</taxon>
        <taxon>Mycosphaerellaceae</taxon>
        <taxon>Pseudocercospora</taxon>
    </lineage>
</organism>
<proteinExistence type="predicted"/>
<evidence type="ECO:0000313" key="1">
    <source>
        <dbReference type="EMBL" id="KXT07335.1"/>
    </source>
</evidence>
<protein>
    <submittedName>
        <fullName evidence="1">Uncharacterized protein</fullName>
    </submittedName>
</protein>
<dbReference type="Proteomes" id="UP000070133">
    <property type="component" value="Unassembled WGS sequence"/>
</dbReference>
<accession>A0A139HY01</accession>
<name>A0A139HY01_9PEZI</name>
<dbReference type="EMBL" id="LFZN01000002">
    <property type="protein sequence ID" value="KXT07335.1"/>
    <property type="molecule type" value="Genomic_DNA"/>
</dbReference>
<comment type="caution">
    <text evidence="1">The sequence shown here is derived from an EMBL/GenBank/DDBJ whole genome shotgun (WGS) entry which is preliminary data.</text>
</comment>
<dbReference type="AlphaFoldDB" id="A0A139HY01"/>
<gene>
    <name evidence="1" type="ORF">AC578_510</name>
</gene>
<reference evidence="1 2" key="1">
    <citation type="submission" date="2015-07" db="EMBL/GenBank/DDBJ databases">
        <title>Comparative genomics of the Sigatoka disease complex on banana suggests a link between parallel evolutionary changes in Pseudocercospora fijiensis and Pseudocercospora eumusae and increased virulence on the banana host.</title>
        <authorList>
            <person name="Chang T.-C."/>
            <person name="Salvucci A."/>
            <person name="Crous P.W."/>
            <person name="Stergiopoulos I."/>
        </authorList>
    </citation>
    <scope>NUCLEOTIDE SEQUENCE [LARGE SCALE GENOMIC DNA]</scope>
    <source>
        <strain evidence="1 2">CBS 114824</strain>
    </source>
</reference>